<evidence type="ECO:0000256" key="10">
    <source>
        <dbReference type="SAM" id="Coils"/>
    </source>
</evidence>
<evidence type="ECO:0000313" key="12">
    <source>
        <dbReference type="EMBL" id="AZQ93358.1"/>
    </source>
</evidence>
<comment type="similarity">
    <text evidence="2 9">Belongs to the RecN family.</text>
</comment>
<dbReference type="InterPro" id="IPR027417">
    <property type="entry name" value="P-loop_NTPase"/>
</dbReference>
<feature type="coiled-coil region" evidence="10">
    <location>
        <begin position="209"/>
        <end position="236"/>
    </location>
</feature>
<dbReference type="GO" id="GO:0005524">
    <property type="term" value="F:ATP binding"/>
    <property type="evidence" value="ECO:0007669"/>
    <property type="project" value="UniProtKB-KW"/>
</dbReference>
<dbReference type="RefSeq" id="WP_003668787.1">
    <property type="nucleotide sequence ID" value="NZ_CP034662.1"/>
</dbReference>
<sequence length="568" mass="62432">MLISLTFENLALIEQKHIDFDDRFNVITGETGAGKSLILDALSLCVGERADSSMVRHGCDEASVFGEFDISGNAQVIAWFEQHDRKLEDETLLIRRKISNQGRSKSWINGVPASISELKSLGSMLVNIHSQHAGLELLKPQFIVDWLDRIGGFGDLKAAAKTAFHHYQTLKRQADDARSQSAQRADRMALLSAKLTDIEPLLLVDFQEIEAEYDELSNLESLMREALEAAVQLDNDDDAPSVLSLLGRAMRICDNNAQSSKTFGECSQLLVLAQEQIIDAVAKLTDYAERELPDAARLDELNGLLSLAHRLSSKYHTPITELIADAVHWQDELDMLSSLPDNDTMDAKVLEAYQAYLVAADALDQARIQIAPDVCEWLEARLVPLALPNARCQFSFNEKPVEHYTAQGKYDIALLFSANVGMPLQPLHKVASGGELSRMALTMQVMAADDGIGAHPTLVFDEVDVGISGGTAQVVGELLRTLGKQQQLLAITHQAQVAAAAHHHILVYKEHGEHTKSQIQVITDEAQIDELARMSGGVNITEATRAHVKSLLADIRHADKMAQRGMAT</sequence>
<dbReference type="Pfam" id="PF02463">
    <property type="entry name" value="SMC_N"/>
    <property type="match status" value="1"/>
</dbReference>
<dbReference type="GO" id="GO:0009432">
    <property type="term" value="P:SOS response"/>
    <property type="evidence" value="ECO:0007669"/>
    <property type="project" value="TreeGrafter"/>
</dbReference>
<dbReference type="NCBIfam" id="TIGR00634">
    <property type="entry name" value="recN"/>
    <property type="match status" value="1"/>
</dbReference>
<dbReference type="Proteomes" id="UP000280228">
    <property type="component" value="Chromosome"/>
</dbReference>
<keyword evidence="10" id="KW-0175">Coiled coil</keyword>
<evidence type="ECO:0000259" key="11">
    <source>
        <dbReference type="Pfam" id="PF02463"/>
    </source>
</evidence>
<evidence type="ECO:0000256" key="1">
    <source>
        <dbReference type="ARBA" id="ARBA00003618"/>
    </source>
</evidence>
<evidence type="ECO:0000256" key="4">
    <source>
        <dbReference type="ARBA" id="ARBA00022741"/>
    </source>
</evidence>
<dbReference type="GO" id="GO:0006281">
    <property type="term" value="P:DNA repair"/>
    <property type="evidence" value="ECO:0007669"/>
    <property type="project" value="UniProtKB-KW"/>
</dbReference>
<dbReference type="CDD" id="cd03241">
    <property type="entry name" value="ABC_RecN"/>
    <property type="match status" value="1"/>
</dbReference>
<evidence type="ECO:0000256" key="3">
    <source>
        <dbReference type="ARBA" id="ARBA00021315"/>
    </source>
</evidence>
<dbReference type="InterPro" id="IPR004604">
    <property type="entry name" value="DNA_recomb/repair_RecN"/>
</dbReference>
<dbReference type="SUPFAM" id="SSF52540">
    <property type="entry name" value="P-loop containing nucleoside triphosphate hydrolases"/>
    <property type="match status" value="1"/>
</dbReference>
<proteinExistence type="inferred from homology"/>
<keyword evidence="4" id="KW-0547">Nucleotide-binding</keyword>
<evidence type="ECO:0000313" key="13">
    <source>
        <dbReference type="Proteomes" id="UP000280228"/>
    </source>
</evidence>
<protein>
    <recommendedName>
        <fullName evidence="3 9">DNA repair protein RecN</fullName>
    </recommendedName>
    <alternativeName>
        <fullName evidence="8 9">Recombination protein N</fullName>
    </alternativeName>
</protein>
<name>A0A3S9QFF0_MORCA</name>
<evidence type="ECO:0000256" key="6">
    <source>
        <dbReference type="ARBA" id="ARBA00022840"/>
    </source>
</evidence>
<dbReference type="EMBL" id="CP034662">
    <property type="protein sequence ID" value="AZQ93358.1"/>
    <property type="molecule type" value="Genomic_DNA"/>
</dbReference>
<dbReference type="PANTHER" id="PTHR11059">
    <property type="entry name" value="DNA REPAIR PROTEIN RECN"/>
    <property type="match status" value="1"/>
</dbReference>
<evidence type="ECO:0000256" key="5">
    <source>
        <dbReference type="ARBA" id="ARBA00022763"/>
    </source>
</evidence>
<organism evidence="12 13">
    <name type="scientific">Moraxella catarrhalis</name>
    <name type="common">Branhamella catarrhalis</name>
    <dbReference type="NCBI Taxonomy" id="480"/>
    <lineage>
        <taxon>Bacteria</taxon>
        <taxon>Pseudomonadati</taxon>
        <taxon>Pseudomonadota</taxon>
        <taxon>Gammaproteobacteria</taxon>
        <taxon>Moraxellales</taxon>
        <taxon>Moraxellaceae</taxon>
        <taxon>Moraxella</taxon>
    </lineage>
</organism>
<reference evidence="12 13" key="1">
    <citation type="submission" date="2018-12" db="EMBL/GenBank/DDBJ databases">
        <title>Persistence of Moraxella catarrhalis in Chronic Obstructive Pulmonary Disease and Regulation of the Hag/MID Adhesin.</title>
        <authorList>
            <person name="Murphy T."/>
            <person name="Zhao X."/>
            <person name="Vyas G."/>
            <person name="Aluvathingal J."/>
            <person name="Nadendla S."/>
            <person name="Tallon L."/>
            <person name="Tettelin H."/>
        </authorList>
    </citation>
    <scope>NUCLEOTIDE SEQUENCE [LARGE SCALE GENOMIC DNA]</scope>
    <source>
        <strain evidence="12 13">46P58B1</strain>
    </source>
</reference>
<gene>
    <name evidence="12" type="primary">recN</name>
    <name evidence="12" type="ORF">EJK53_2174</name>
</gene>
<dbReference type="PANTHER" id="PTHR11059:SF0">
    <property type="entry name" value="DNA REPAIR PROTEIN RECN"/>
    <property type="match status" value="1"/>
</dbReference>
<dbReference type="GO" id="GO:0006310">
    <property type="term" value="P:DNA recombination"/>
    <property type="evidence" value="ECO:0007669"/>
    <property type="project" value="InterPro"/>
</dbReference>
<evidence type="ECO:0000256" key="2">
    <source>
        <dbReference type="ARBA" id="ARBA00009441"/>
    </source>
</evidence>
<evidence type="ECO:0000256" key="9">
    <source>
        <dbReference type="PIRNR" id="PIRNR003128"/>
    </source>
</evidence>
<accession>A0A3S9QFF0</accession>
<evidence type="ECO:0000256" key="7">
    <source>
        <dbReference type="ARBA" id="ARBA00023204"/>
    </source>
</evidence>
<comment type="function">
    <text evidence="1 9">May be involved in recombinational repair of damaged DNA.</text>
</comment>
<keyword evidence="7 9" id="KW-0234">DNA repair</keyword>
<dbReference type="Gene3D" id="3.40.50.300">
    <property type="entry name" value="P-loop containing nucleotide triphosphate hydrolases"/>
    <property type="match status" value="2"/>
</dbReference>
<keyword evidence="5 9" id="KW-0227">DNA damage</keyword>
<dbReference type="AlphaFoldDB" id="A0A3S9QFF0"/>
<dbReference type="PIRSF" id="PIRSF003128">
    <property type="entry name" value="RecN"/>
    <property type="match status" value="1"/>
</dbReference>
<dbReference type="GO" id="GO:0043590">
    <property type="term" value="C:bacterial nucleoid"/>
    <property type="evidence" value="ECO:0007669"/>
    <property type="project" value="TreeGrafter"/>
</dbReference>
<keyword evidence="6" id="KW-0067">ATP-binding</keyword>
<evidence type="ECO:0000256" key="8">
    <source>
        <dbReference type="ARBA" id="ARBA00033408"/>
    </source>
</evidence>
<dbReference type="InterPro" id="IPR003395">
    <property type="entry name" value="RecF/RecN/SMC_N"/>
</dbReference>
<feature type="domain" description="RecF/RecN/SMC N-terminal" evidence="11">
    <location>
        <begin position="14"/>
        <end position="514"/>
    </location>
</feature>